<reference evidence="2 3" key="1">
    <citation type="submission" date="2017-06" db="EMBL/GenBank/DDBJ databases">
        <authorList>
            <person name="Kim H.J."/>
            <person name="Triplett B.A."/>
        </authorList>
    </citation>
    <scope>NUCLEOTIDE SEQUENCE [LARGE SCALE GENOMIC DNA]</scope>
    <source>
        <strain evidence="2 3">CGMCC 4.5593</strain>
    </source>
</reference>
<evidence type="ECO:0000313" key="2">
    <source>
        <dbReference type="EMBL" id="SNT66218.1"/>
    </source>
</evidence>
<evidence type="ECO:0000256" key="1">
    <source>
        <dbReference type="SAM" id="MobiDB-lite"/>
    </source>
</evidence>
<evidence type="ECO:0000313" key="3">
    <source>
        <dbReference type="Proteomes" id="UP000198362"/>
    </source>
</evidence>
<dbReference type="Proteomes" id="UP000198362">
    <property type="component" value="Unassembled WGS sequence"/>
</dbReference>
<organism evidence="2 3">
    <name type="scientific">Asanoa hainanensis</name>
    <dbReference type="NCBI Taxonomy" id="560556"/>
    <lineage>
        <taxon>Bacteria</taxon>
        <taxon>Bacillati</taxon>
        <taxon>Actinomycetota</taxon>
        <taxon>Actinomycetes</taxon>
        <taxon>Micromonosporales</taxon>
        <taxon>Micromonosporaceae</taxon>
        <taxon>Asanoa</taxon>
    </lineage>
</organism>
<gene>
    <name evidence="2" type="ORF">SAMN05421812_13445</name>
</gene>
<feature type="region of interest" description="Disordered" evidence="1">
    <location>
        <begin position="23"/>
        <end position="63"/>
    </location>
</feature>
<name>A0A239PHY8_9ACTN</name>
<sequence>MHGMDIGHHASLNVAFHAGRGHSTGGGFGRKHGTDIGHHANPSAACCHGRSSRGRRRGRFGRERHRDFGLDVGLSVARHPAAALGEAVGFDPNDPRDFGLDASVTGHPVTAVEDPVGKCA</sequence>
<accession>A0A239PHY8</accession>
<feature type="compositionally biased region" description="Basic residues" evidence="1">
    <location>
        <begin position="50"/>
        <end position="59"/>
    </location>
</feature>
<dbReference type="AlphaFoldDB" id="A0A239PHY8"/>
<dbReference type="EMBL" id="FZPH01000034">
    <property type="protein sequence ID" value="SNT66218.1"/>
    <property type="molecule type" value="Genomic_DNA"/>
</dbReference>
<keyword evidence="3" id="KW-1185">Reference proteome</keyword>
<protein>
    <submittedName>
        <fullName evidence="2">Uncharacterized protein</fullName>
    </submittedName>
</protein>
<proteinExistence type="predicted"/>